<dbReference type="NCBIfam" id="TIGR02853">
    <property type="entry name" value="spore_dpaA"/>
    <property type="match status" value="1"/>
</dbReference>
<keyword evidence="3" id="KW-1185">Reference proteome</keyword>
<dbReference type="Gene3D" id="3.40.50.720">
    <property type="entry name" value="NAD(P)-binding Rossmann-like Domain"/>
    <property type="match status" value="1"/>
</dbReference>
<dbReference type="SMART" id="SM00997">
    <property type="entry name" value="AdoHcyase_NAD"/>
    <property type="match status" value="1"/>
</dbReference>
<gene>
    <name evidence="2" type="primary">dpaA</name>
    <name evidence="2" type="ORF">QR721_06280</name>
</gene>
<name>A0ABY9KY78_9BACI</name>
<dbReference type="InterPro" id="IPR015878">
    <property type="entry name" value="Ado_hCys_hydrolase_NAD-bd"/>
</dbReference>
<organism evidence="2 3">
    <name type="scientific">Aciduricibacillus chroicocephali</name>
    <dbReference type="NCBI Taxonomy" id="3054939"/>
    <lineage>
        <taxon>Bacteria</taxon>
        <taxon>Bacillati</taxon>
        <taxon>Bacillota</taxon>
        <taxon>Bacilli</taxon>
        <taxon>Bacillales</taxon>
        <taxon>Bacillaceae</taxon>
        <taxon>Aciduricibacillus</taxon>
    </lineage>
</organism>
<dbReference type="Pfam" id="PF16924">
    <property type="entry name" value="DpaA_N"/>
    <property type="match status" value="1"/>
</dbReference>
<evidence type="ECO:0000313" key="3">
    <source>
        <dbReference type="Proteomes" id="UP001180087"/>
    </source>
</evidence>
<dbReference type="Proteomes" id="UP001180087">
    <property type="component" value="Chromosome"/>
</dbReference>
<dbReference type="InterPro" id="IPR031629">
    <property type="entry name" value="DpaA_N"/>
</dbReference>
<dbReference type="NCBIfam" id="NF006162">
    <property type="entry name" value="PRK08306.1"/>
    <property type="match status" value="1"/>
</dbReference>
<dbReference type="InterPro" id="IPR014215">
    <property type="entry name" value="Dipicolinic_acid_synth_A"/>
</dbReference>
<sequence length="294" mass="31614">MKHKIAVIGGDARYLEMIRQLQTNKDIVLIGYDQLDQSYAGAKRTDLKNIDVTEFDAIILPVRGVGKEGELEAVFSEKDIKLPAEWFKQLKSGTLIFSGIAGSTLKEACQSAGVDLITLMDRDDVAIYNSIPTAEGVLIMAMENTDFTIHGSNVTVSGYGRVGKTVARMFKALGAHVTVAARTTAERARINEMGYRSVDFAELPVAASSADLLINTVPAHVIDKGVICELPAHSIILDIASKPGGTDFEYASQRGIKAILAKSLPGVVAPRTSGKILADVIKEVLEEKKKGANI</sequence>
<dbReference type="InterPro" id="IPR006140">
    <property type="entry name" value="D-isomer_DH_NAD-bd"/>
</dbReference>
<reference evidence="2" key="1">
    <citation type="submission" date="2023-06" db="EMBL/GenBank/DDBJ databases">
        <title>A Treasure from Seagulls: Isolation and Description of Aciduricobacillus qingdaonensis gen. nov., sp. nov., a Rare Obligately Uric Acid-utilizing Member in the Family Bacillaceae.</title>
        <authorList>
            <person name="Liu W."/>
            <person name="Wang B."/>
        </authorList>
    </citation>
    <scope>NUCLEOTIDE SEQUENCE</scope>
    <source>
        <strain evidence="2">44XB</strain>
    </source>
</reference>
<evidence type="ECO:0000259" key="1">
    <source>
        <dbReference type="SMART" id="SM00997"/>
    </source>
</evidence>
<protein>
    <submittedName>
        <fullName evidence="2">Dipicolinic acid synthetase subunit A</fullName>
    </submittedName>
</protein>
<feature type="domain" description="S-adenosyl-L-homocysteine hydrolase NAD binding" evidence="1">
    <location>
        <begin position="129"/>
        <end position="255"/>
    </location>
</feature>
<accession>A0ABY9KY78</accession>
<proteinExistence type="predicted"/>
<evidence type="ECO:0000313" key="2">
    <source>
        <dbReference type="EMBL" id="WLV25809.1"/>
    </source>
</evidence>
<dbReference type="InterPro" id="IPR036291">
    <property type="entry name" value="NAD(P)-bd_dom_sf"/>
</dbReference>
<dbReference type="Pfam" id="PF02826">
    <property type="entry name" value="2-Hacid_dh_C"/>
    <property type="match status" value="1"/>
</dbReference>
<dbReference type="SUPFAM" id="SSF51735">
    <property type="entry name" value="NAD(P)-binding Rossmann-fold domains"/>
    <property type="match status" value="1"/>
</dbReference>
<dbReference type="EMBL" id="CP129113">
    <property type="protein sequence ID" value="WLV25809.1"/>
    <property type="molecule type" value="Genomic_DNA"/>
</dbReference>
<dbReference type="RefSeq" id="WP_348029603.1">
    <property type="nucleotide sequence ID" value="NZ_CP129113.1"/>
</dbReference>